<sequence length="327" mass="33599">MKKILKSALLCAGLTLTLVVQAASYDRLVVFGDSLSDVGNNALLFGSDADQQITGDGYFAQRSYASGTYTNGQVWAQRFAAKLGLAALPSQAGGDIFAYGGAETGSDGAGGYPISLNTQLGQYLTRQSGMADPNALYVVAGGGNNARVALEAMLMGADINSTIGATAMAYAADVGAIVDSLQAAGAQHILVWNTPDFGLTPLANSYGSLASFASTSLSMAMNGALDQRLAGEAVLRFDFFGFMHGAVANAAALGFSDVLHACGALSNACADPASALYFDGIHPTDKAHQILADGVLAVAVPEPASYALMSLGLLFCTLAARRRRDAR</sequence>
<dbReference type="PANTHER" id="PTHR22835:SF659">
    <property type="entry name" value="GDSL LIPASE_ACYLHYDROLASE, PUTATIVE (AFU_ORTHOLOGUE AFUA_2G00510)-RELATED"/>
    <property type="match status" value="1"/>
</dbReference>
<comment type="similarity">
    <text evidence="1">Belongs to the 'GDSL' lipolytic enzyme family.</text>
</comment>
<evidence type="ECO:0000256" key="1">
    <source>
        <dbReference type="ARBA" id="ARBA00008668"/>
    </source>
</evidence>
<dbReference type="Pfam" id="PF00657">
    <property type="entry name" value="Lipase_GDSL"/>
    <property type="match status" value="1"/>
</dbReference>
<dbReference type="GO" id="GO:0016788">
    <property type="term" value="F:hydrolase activity, acting on ester bonds"/>
    <property type="evidence" value="ECO:0007669"/>
    <property type="project" value="InterPro"/>
</dbReference>
<evidence type="ECO:0000259" key="3">
    <source>
        <dbReference type="Pfam" id="PF07589"/>
    </source>
</evidence>
<dbReference type="Proteomes" id="UP001177769">
    <property type="component" value="Chromosome"/>
</dbReference>
<keyword evidence="4" id="KW-0378">Hydrolase</keyword>
<dbReference type="InterPro" id="IPR036514">
    <property type="entry name" value="SGNH_hydro_sf"/>
</dbReference>
<reference evidence="4" key="1">
    <citation type="submission" date="2023-01" db="EMBL/GenBank/DDBJ databases">
        <title>Whole genome sequence of Paucibacter sp. S2-9 isolated from pond sediment.</title>
        <authorList>
            <person name="Jung J.Y."/>
        </authorList>
    </citation>
    <scope>NUCLEOTIDE SEQUENCE</scope>
    <source>
        <strain evidence="4">S2-9</strain>
    </source>
</reference>
<keyword evidence="5" id="KW-1185">Reference proteome</keyword>
<dbReference type="NCBIfam" id="TIGR02595">
    <property type="entry name" value="PEP_CTERM"/>
    <property type="match status" value="1"/>
</dbReference>
<feature type="chain" id="PRO_5041654529" evidence="2">
    <location>
        <begin position="23"/>
        <end position="327"/>
    </location>
</feature>
<name>A0AA95NFK2_9BURK</name>
<feature type="domain" description="Ice-binding protein C-terminal" evidence="3">
    <location>
        <begin position="299"/>
        <end position="323"/>
    </location>
</feature>
<dbReference type="KEGG" id="pais:PFX98_03415"/>
<dbReference type="AlphaFoldDB" id="A0AA95NFK2"/>
<accession>A0AA95NFK2</accession>
<dbReference type="RefSeq" id="WP_285233774.1">
    <property type="nucleotide sequence ID" value="NZ_CP116346.1"/>
</dbReference>
<keyword evidence="2" id="KW-0732">Signal</keyword>
<dbReference type="Pfam" id="PF07589">
    <property type="entry name" value="PEP-CTERM"/>
    <property type="match status" value="1"/>
</dbReference>
<proteinExistence type="inferred from homology"/>
<dbReference type="InterPro" id="IPR001087">
    <property type="entry name" value="GDSL"/>
</dbReference>
<dbReference type="InterPro" id="IPR013424">
    <property type="entry name" value="Ice-binding_C"/>
</dbReference>
<evidence type="ECO:0000313" key="5">
    <source>
        <dbReference type="Proteomes" id="UP001177769"/>
    </source>
</evidence>
<dbReference type="CDD" id="cd01846">
    <property type="entry name" value="fatty_acyltransferase_like"/>
    <property type="match status" value="1"/>
</dbReference>
<protein>
    <submittedName>
        <fullName evidence="4">SGNH/GDSL hydrolase family protein</fullName>
    </submittedName>
</protein>
<dbReference type="PANTHER" id="PTHR22835">
    <property type="entry name" value="ZINC FINGER FYVE DOMAIN CONTAINING PROTEIN"/>
    <property type="match status" value="1"/>
</dbReference>
<evidence type="ECO:0000256" key="2">
    <source>
        <dbReference type="SAM" id="SignalP"/>
    </source>
</evidence>
<feature type="signal peptide" evidence="2">
    <location>
        <begin position="1"/>
        <end position="22"/>
    </location>
</feature>
<evidence type="ECO:0000313" key="4">
    <source>
        <dbReference type="EMBL" id="WIT12673.1"/>
    </source>
</evidence>
<dbReference type="SUPFAM" id="SSF52266">
    <property type="entry name" value="SGNH hydrolase"/>
    <property type="match status" value="1"/>
</dbReference>
<dbReference type="Gene3D" id="3.40.50.1110">
    <property type="entry name" value="SGNH hydrolase"/>
    <property type="match status" value="1"/>
</dbReference>
<gene>
    <name evidence="4" type="ORF">PFX98_03415</name>
</gene>
<dbReference type="EMBL" id="CP116346">
    <property type="protein sequence ID" value="WIT12673.1"/>
    <property type="molecule type" value="Genomic_DNA"/>
</dbReference>
<organism evidence="4 5">
    <name type="scientific">Paucibacter sediminis</name>
    <dbReference type="NCBI Taxonomy" id="3019553"/>
    <lineage>
        <taxon>Bacteria</taxon>
        <taxon>Pseudomonadati</taxon>
        <taxon>Pseudomonadota</taxon>
        <taxon>Betaproteobacteria</taxon>
        <taxon>Burkholderiales</taxon>
        <taxon>Sphaerotilaceae</taxon>
        <taxon>Roseateles</taxon>
    </lineage>
</organism>